<sequence length="469" mass="52163">MKKLLLILLCLAPILTKAQAPTIEGDTMLCPYTNGTASITTDMEYESYQWYSKYWFTTDEFEPIDGATGASFTYDWYTYDQSIFKVVVTLDGETYESNTITIDSYAWAGLIVETQTSDDVIFNPDQGYYICEGSTITNTIQLPYNVVQWYKDGVEIEGATEPTYTITTAGIYHAVAAPDFCPNSTTNTLPIVVINNPDCGPVDPTPIIDGTAMQCPQSTSSVEVTNTMEYDSYQWYFKYFLEEEFQLIEGATAAEFTYDTYTYDAGDFKVIVTLDGETYESAPFTIDTYNWAGLISINDLSDDVIFDPDFGYLICEESTITCTIQSPYTIAQWYKNGEAIEGATDVSYTITTPGVYYVTAAPSFCPDNTASIDPFTVSMNPECNLGINDPELNNNVTLYPNPTSDILNVMLPDNTEAQDYTIFDVTGKTLLQGVFSTSNSIDVSSLTAGTYIIKLTGDNKQFSQIFIRK</sequence>
<dbReference type="EMBL" id="JUIW01000001">
    <property type="protein sequence ID" value="RYJ45497.1"/>
    <property type="molecule type" value="Genomic_DNA"/>
</dbReference>
<dbReference type="AlphaFoldDB" id="A0A444WI60"/>
<name>A0A444WI60_9FLAO</name>
<dbReference type="Pfam" id="PF18962">
    <property type="entry name" value="Por_Secre_tail"/>
    <property type="match status" value="1"/>
</dbReference>
<protein>
    <submittedName>
        <fullName evidence="4">Por secretion system C-terminal sorting domain containing protein</fullName>
    </submittedName>
</protein>
<reference evidence="4 5" key="1">
    <citation type="submission" date="2014-12" db="EMBL/GenBank/DDBJ databases">
        <title>Genome sequence of Flavobacterium beibuense RSKm HC5.</title>
        <authorList>
            <person name="Kim J.F."/>
            <person name="Song J.Y."/>
            <person name="Kwak M.-J."/>
            <person name="Lee S.-W."/>
        </authorList>
    </citation>
    <scope>NUCLEOTIDE SEQUENCE [LARGE SCALE GENOMIC DNA]</scope>
    <source>
        <strain evidence="4 5">RSKm HC5</strain>
    </source>
</reference>
<evidence type="ECO:0000259" key="3">
    <source>
        <dbReference type="Pfam" id="PF18962"/>
    </source>
</evidence>
<gene>
    <name evidence="4" type="ORF">NU09_0089</name>
</gene>
<evidence type="ECO:0000313" key="5">
    <source>
        <dbReference type="Proteomes" id="UP000289775"/>
    </source>
</evidence>
<dbReference type="OrthoDB" id="1335946at2"/>
<comment type="caution">
    <text evidence="4">The sequence shown here is derived from an EMBL/GenBank/DDBJ whole genome shotgun (WGS) entry which is preliminary data.</text>
</comment>
<dbReference type="RefSeq" id="WP_129749281.1">
    <property type="nucleotide sequence ID" value="NZ_JUIW01000001.1"/>
</dbReference>
<dbReference type="InterPro" id="IPR026444">
    <property type="entry name" value="Secre_tail"/>
</dbReference>
<accession>A0A444WI60</accession>
<proteinExistence type="predicted"/>
<keyword evidence="5" id="KW-1185">Reference proteome</keyword>
<feature type="domain" description="Secretion system C-terminal sorting" evidence="3">
    <location>
        <begin position="398"/>
        <end position="464"/>
    </location>
</feature>
<keyword evidence="1 2" id="KW-0732">Signal</keyword>
<dbReference type="Proteomes" id="UP000289775">
    <property type="component" value="Unassembled WGS sequence"/>
</dbReference>
<organism evidence="4 5">
    <name type="scientific">Flavobacterium beibuense</name>
    <dbReference type="NCBI Taxonomy" id="657326"/>
    <lineage>
        <taxon>Bacteria</taxon>
        <taxon>Pseudomonadati</taxon>
        <taxon>Bacteroidota</taxon>
        <taxon>Flavobacteriia</taxon>
        <taxon>Flavobacteriales</taxon>
        <taxon>Flavobacteriaceae</taxon>
        <taxon>Flavobacterium</taxon>
    </lineage>
</organism>
<evidence type="ECO:0000256" key="2">
    <source>
        <dbReference type="SAM" id="SignalP"/>
    </source>
</evidence>
<evidence type="ECO:0000313" key="4">
    <source>
        <dbReference type="EMBL" id="RYJ45497.1"/>
    </source>
</evidence>
<evidence type="ECO:0000256" key="1">
    <source>
        <dbReference type="ARBA" id="ARBA00022729"/>
    </source>
</evidence>
<feature type="chain" id="PRO_5019502928" evidence="2">
    <location>
        <begin position="21"/>
        <end position="469"/>
    </location>
</feature>
<feature type="signal peptide" evidence="2">
    <location>
        <begin position="1"/>
        <end position="20"/>
    </location>
</feature>
<dbReference type="NCBIfam" id="TIGR04183">
    <property type="entry name" value="Por_Secre_tail"/>
    <property type="match status" value="1"/>
</dbReference>